<name>A0A1T4PD43_9FIRM</name>
<reference evidence="9" key="1">
    <citation type="submission" date="2017-02" db="EMBL/GenBank/DDBJ databases">
        <authorList>
            <person name="Varghese N."/>
            <person name="Submissions S."/>
        </authorList>
    </citation>
    <scope>NUCLEOTIDE SEQUENCE [LARGE SCALE GENOMIC DNA]</scope>
    <source>
        <strain evidence="9">ATCC 25662</strain>
    </source>
</reference>
<dbReference type="Gene3D" id="3.30.2350.10">
    <property type="entry name" value="Pseudouridine synthase"/>
    <property type="match status" value="1"/>
</dbReference>
<dbReference type="OrthoDB" id="9802309at2"/>
<keyword evidence="9" id="KW-1185">Reference proteome</keyword>
<dbReference type="NCBIfam" id="TIGR00431">
    <property type="entry name" value="TruB"/>
    <property type="match status" value="1"/>
</dbReference>
<dbReference type="Pfam" id="PF01509">
    <property type="entry name" value="TruB_N"/>
    <property type="match status" value="1"/>
</dbReference>
<dbReference type="Pfam" id="PF16198">
    <property type="entry name" value="TruB_C_2"/>
    <property type="match status" value="1"/>
</dbReference>
<proteinExistence type="inferred from homology"/>
<dbReference type="GO" id="GO:1990481">
    <property type="term" value="P:mRNA pseudouridine synthesis"/>
    <property type="evidence" value="ECO:0007669"/>
    <property type="project" value="TreeGrafter"/>
</dbReference>
<evidence type="ECO:0000256" key="3">
    <source>
        <dbReference type="ARBA" id="ARBA00022694"/>
    </source>
</evidence>
<dbReference type="SUPFAM" id="SSF55120">
    <property type="entry name" value="Pseudouridine synthase"/>
    <property type="match status" value="1"/>
</dbReference>
<comment type="function">
    <text evidence="5">Responsible for synthesis of pseudouridine from uracil-55 in the psi GC loop of transfer RNAs.</text>
</comment>
<organism evidence="8 9">
    <name type="scientific">Anaerorhabdus furcosa</name>
    <dbReference type="NCBI Taxonomy" id="118967"/>
    <lineage>
        <taxon>Bacteria</taxon>
        <taxon>Bacillati</taxon>
        <taxon>Bacillota</taxon>
        <taxon>Erysipelotrichia</taxon>
        <taxon>Erysipelotrichales</taxon>
        <taxon>Erysipelotrichaceae</taxon>
        <taxon>Anaerorhabdus</taxon>
    </lineage>
</organism>
<gene>
    <name evidence="5" type="primary">truB</name>
    <name evidence="8" type="ORF">SAMN02745191_1949</name>
</gene>
<dbReference type="EMBL" id="FUWY01000006">
    <property type="protein sequence ID" value="SJZ89291.1"/>
    <property type="molecule type" value="Genomic_DNA"/>
</dbReference>
<evidence type="ECO:0000256" key="1">
    <source>
        <dbReference type="ARBA" id="ARBA00000385"/>
    </source>
</evidence>
<dbReference type="GO" id="GO:0160148">
    <property type="term" value="F:tRNA pseudouridine(55) synthase activity"/>
    <property type="evidence" value="ECO:0007669"/>
    <property type="project" value="UniProtKB-EC"/>
</dbReference>
<keyword evidence="3 5" id="KW-0819">tRNA processing</keyword>
<dbReference type="GO" id="GO:0031119">
    <property type="term" value="P:tRNA pseudouridine synthesis"/>
    <property type="evidence" value="ECO:0007669"/>
    <property type="project" value="UniProtKB-UniRule"/>
</dbReference>
<dbReference type="RefSeq" id="WP_078712353.1">
    <property type="nucleotide sequence ID" value="NZ_FUWY01000006.1"/>
</dbReference>
<evidence type="ECO:0000313" key="9">
    <source>
        <dbReference type="Proteomes" id="UP000243297"/>
    </source>
</evidence>
<dbReference type="AlphaFoldDB" id="A0A1T4PD43"/>
<dbReference type="Proteomes" id="UP000243297">
    <property type="component" value="Unassembled WGS sequence"/>
</dbReference>
<evidence type="ECO:0000313" key="8">
    <source>
        <dbReference type="EMBL" id="SJZ89291.1"/>
    </source>
</evidence>
<feature type="domain" description="tRNA pseudouridylate synthase B C-terminal" evidence="7">
    <location>
        <begin position="171"/>
        <end position="211"/>
    </location>
</feature>
<dbReference type="HAMAP" id="MF_01080">
    <property type="entry name" value="TruB_bact"/>
    <property type="match status" value="1"/>
</dbReference>
<comment type="catalytic activity">
    <reaction evidence="1 5">
        <text>uridine(55) in tRNA = pseudouridine(55) in tRNA</text>
        <dbReference type="Rhea" id="RHEA:42532"/>
        <dbReference type="Rhea" id="RHEA-COMP:10101"/>
        <dbReference type="Rhea" id="RHEA-COMP:10102"/>
        <dbReference type="ChEBI" id="CHEBI:65314"/>
        <dbReference type="ChEBI" id="CHEBI:65315"/>
        <dbReference type="EC" id="5.4.99.25"/>
    </reaction>
</comment>
<evidence type="ECO:0000259" key="6">
    <source>
        <dbReference type="Pfam" id="PF01509"/>
    </source>
</evidence>
<feature type="active site" description="Nucleophile" evidence="5">
    <location>
        <position position="38"/>
    </location>
</feature>
<comment type="similarity">
    <text evidence="2 5">Belongs to the pseudouridine synthase TruB family. Type 1 subfamily.</text>
</comment>
<dbReference type="InterPro" id="IPR032819">
    <property type="entry name" value="TruB_C"/>
</dbReference>
<keyword evidence="4 5" id="KW-0413">Isomerase</keyword>
<evidence type="ECO:0000256" key="5">
    <source>
        <dbReference type="HAMAP-Rule" id="MF_01080"/>
    </source>
</evidence>
<evidence type="ECO:0000256" key="2">
    <source>
        <dbReference type="ARBA" id="ARBA00005642"/>
    </source>
</evidence>
<dbReference type="CDD" id="cd02573">
    <property type="entry name" value="PseudoU_synth_EcTruB"/>
    <property type="match status" value="1"/>
</dbReference>
<dbReference type="InterPro" id="IPR014780">
    <property type="entry name" value="tRNA_psdUridine_synth_TruB"/>
</dbReference>
<dbReference type="InterPro" id="IPR020103">
    <property type="entry name" value="PsdUridine_synth_cat_dom_sf"/>
</dbReference>
<accession>A0A1T4PD43</accession>
<dbReference type="STRING" id="118967.SAMN02745191_1949"/>
<dbReference type="PANTHER" id="PTHR13767">
    <property type="entry name" value="TRNA-PSEUDOURIDINE SYNTHASE"/>
    <property type="match status" value="1"/>
</dbReference>
<evidence type="ECO:0000259" key="7">
    <source>
        <dbReference type="Pfam" id="PF16198"/>
    </source>
</evidence>
<feature type="domain" description="Pseudouridine synthase II N-terminal" evidence="6">
    <location>
        <begin position="23"/>
        <end position="170"/>
    </location>
</feature>
<sequence length="277" mass="31176">MDGVYYIKKTMNMTSFDVCAKIRKKFNEKSVGHTGTLDPNAEGLLIVLLGKACKCLPYCEHSKKEYVATIQLGIKTDTGDIWGKTIEEKEVISFDQNQLNEVLNSFLGPQTQIPPMVSAIKVNGKKLYEYHREGKEVEVKPRNIVIDEIECLSNDHEIKIRAVVSSGTYIRVLCEDIAKKLGTVGSMSSLVRTKIGNVSLADALVLDDLTGDNIHDIEDVINPIYPRIEVDCVKEVMQGKRIKLDCEEEIVILTHNQKVLAAYEKEGNEYRSKRGLW</sequence>
<dbReference type="EC" id="5.4.99.25" evidence="5"/>
<dbReference type="GO" id="GO:0003723">
    <property type="term" value="F:RNA binding"/>
    <property type="evidence" value="ECO:0007669"/>
    <property type="project" value="InterPro"/>
</dbReference>
<protein>
    <recommendedName>
        <fullName evidence="5">tRNA pseudouridine synthase B</fullName>
        <ecNumber evidence="5">5.4.99.25</ecNumber>
    </recommendedName>
    <alternativeName>
        <fullName evidence="5">tRNA pseudouridine(55) synthase</fullName>
        <shortName evidence="5">Psi55 synthase</shortName>
    </alternativeName>
    <alternativeName>
        <fullName evidence="5">tRNA pseudouridylate synthase</fullName>
    </alternativeName>
    <alternativeName>
        <fullName evidence="5">tRNA-uridine isomerase</fullName>
    </alternativeName>
</protein>
<dbReference type="InterPro" id="IPR002501">
    <property type="entry name" value="PsdUridine_synth_N"/>
</dbReference>
<dbReference type="PANTHER" id="PTHR13767:SF2">
    <property type="entry name" value="PSEUDOURIDYLATE SYNTHASE TRUB1"/>
    <property type="match status" value="1"/>
</dbReference>
<evidence type="ECO:0000256" key="4">
    <source>
        <dbReference type="ARBA" id="ARBA00023235"/>
    </source>
</evidence>